<dbReference type="RefSeq" id="WP_090060408.1">
    <property type="nucleotide sequence ID" value="NZ_FNCC01000033.1"/>
</dbReference>
<accession>A0A1G8DP83</accession>
<dbReference type="OrthoDB" id="4828144at2"/>
<dbReference type="Pfam" id="PF08940">
    <property type="entry name" value="DUF1918"/>
    <property type="match status" value="1"/>
</dbReference>
<evidence type="ECO:0000313" key="2">
    <source>
        <dbReference type="EMBL" id="SDH59533.1"/>
    </source>
</evidence>
<protein>
    <recommendedName>
        <fullName evidence="1">DUF1918 domain-containing protein</fullName>
    </recommendedName>
</protein>
<dbReference type="InterPro" id="IPR015035">
    <property type="entry name" value="DUF1918"/>
</dbReference>
<dbReference type="EMBL" id="FNCC01000033">
    <property type="protein sequence ID" value="SDH59533.1"/>
    <property type="molecule type" value="Genomic_DNA"/>
</dbReference>
<dbReference type="Proteomes" id="UP000199623">
    <property type="component" value="Unassembled WGS sequence"/>
</dbReference>
<dbReference type="AlphaFoldDB" id="A0A1G8DP83"/>
<reference evidence="3" key="1">
    <citation type="submission" date="2016-10" db="EMBL/GenBank/DDBJ databases">
        <authorList>
            <person name="Varghese N."/>
            <person name="Submissions S."/>
        </authorList>
    </citation>
    <scope>NUCLEOTIDE SEQUENCE [LARGE SCALE GENOMIC DNA]</scope>
    <source>
        <strain evidence="3">CGMCC 4.3506</strain>
    </source>
</reference>
<organism evidence="2 3">
    <name type="scientific">Lentzea fradiae</name>
    <dbReference type="NCBI Taxonomy" id="200378"/>
    <lineage>
        <taxon>Bacteria</taxon>
        <taxon>Bacillati</taxon>
        <taxon>Actinomycetota</taxon>
        <taxon>Actinomycetes</taxon>
        <taxon>Pseudonocardiales</taxon>
        <taxon>Pseudonocardiaceae</taxon>
        <taxon>Lentzea</taxon>
    </lineage>
</organism>
<dbReference type="STRING" id="200378.SAMN05216553_1334"/>
<gene>
    <name evidence="2" type="ORF">SAMN05216553_1334</name>
</gene>
<evidence type="ECO:0000313" key="3">
    <source>
        <dbReference type="Proteomes" id="UP000199623"/>
    </source>
</evidence>
<dbReference type="SUPFAM" id="SSF50118">
    <property type="entry name" value="Cell growth inhibitor/plasmid maintenance toxic component"/>
    <property type="match status" value="1"/>
</dbReference>
<evidence type="ECO:0000259" key="1">
    <source>
        <dbReference type="Pfam" id="PF08940"/>
    </source>
</evidence>
<keyword evidence="3" id="KW-1185">Reference proteome</keyword>
<name>A0A1G8DP83_9PSEU</name>
<dbReference type="Gene3D" id="2.30.30.440">
    <property type="entry name" value="Domain of unknown function DUF1918"/>
    <property type="match status" value="1"/>
</dbReference>
<feature type="domain" description="DUF1918" evidence="1">
    <location>
        <begin position="1"/>
        <end position="58"/>
    </location>
</feature>
<proteinExistence type="predicted"/>
<sequence>MKAKAGDWLVVEGPVIDHGGRRGLIVEVRHEDGTPPYVVRWLDSEHEALVFPGPDAHVVTAEDARAHAG</sequence>